<keyword evidence="2" id="KW-0560">Oxidoreductase</keyword>
<evidence type="ECO:0000313" key="3">
    <source>
        <dbReference type="Proteomes" id="UP000295680"/>
    </source>
</evidence>
<protein>
    <submittedName>
        <fullName evidence="2">Putative peroxidase-related enzyme</fullName>
    </submittedName>
</protein>
<gene>
    <name evidence="2" type="ORF">EV192_117172</name>
</gene>
<dbReference type="EMBL" id="SLWS01000017">
    <property type="protein sequence ID" value="TCO47432.1"/>
    <property type="molecule type" value="Genomic_DNA"/>
</dbReference>
<dbReference type="NCBIfam" id="TIGR01926">
    <property type="entry name" value="peroxid_rel"/>
    <property type="match status" value="1"/>
</dbReference>
<accession>A0A4R2IRR3</accession>
<proteinExistence type="predicted"/>
<dbReference type="PANTHER" id="PTHR35446">
    <property type="entry name" value="SI:CH211-175M2.5"/>
    <property type="match status" value="1"/>
</dbReference>
<dbReference type="InterPro" id="IPR004675">
    <property type="entry name" value="AhpD_core"/>
</dbReference>
<feature type="domain" description="Carboxymuconolactone decarboxylase-like" evidence="1">
    <location>
        <begin position="51"/>
        <end position="118"/>
    </location>
</feature>
<dbReference type="OrthoDB" id="9810664at2"/>
<organism evidence="2 3">
    <name type="scientific">Actinocrispum wychmicini</name>
    <dbReference type="NCBI Taxonomy" id="1213861"/>
    <lineage>
        <taxon>Bacteria</taxon>
        <taxon>Bacillati</taxon>
        <taxon>Actinomycetota</taxon>
        <taxon>Actinomycetes</taxon>
        <taxon>Pseudonocardiales</taxon>
        <taxon>Pseudonocardiaceae</taxon>
        <taxon>Actinocrispum</taxon>
    </lineage>
</organism>
<reference evidence="2 3" key="1">
    <citation type="submission" date="2019-03" db="EMBL/GenBank/DDBJ databases">
        <title>Genomic Encyclopedia of Type Strains, Phase IV (KMG-IV): sequencing the most valuable type-strain genomes for metagenomic binning, comparative biology and taxonomic classification.</title>
        <authorList>
            <person name="Goeker M."/>
        </authorList>
    </citation>
    <scope>NUCLEOTIDE SEQUENCE [LARGE SCALE GENOMIC DNA]</scope>
    <source>
        <strain evidence="2 3">DSM 45934</strain>
    </source>
</reference>
<dbReference type="SUPFAM" id="SSF69118">
    <property type="entry name" value="AhpD-like"/>
    <property type="match status" value="1"/>
</dbReference>
<dbReference type="GO" id="GO:0051920">
    <property type="term" value="F:peroxiredoxin activity"/>
    <property type="evidence" value="ECO:0007669"/>
    <property type="project" value="InterPro"/>
</dbReference>
<dbReference type="NCBIfam" id="TIGR00778">
    <property type="entry name" value="ahpD_dom"/>
    <property type="match status" value="1"/>
</dbReference>
<sequence>MTATHSLPGVRVPVIAESDATGRVADLYETLRKATNMPFVHDVFRLTSTRPDLLEIVATGYTGMFGDGVLPRQTRELIAAWTSKLNHCPYCTGTHNWFLRQFGGSEELIAAVATANTPADLPLDEKTRTLIELATKVSTAAYKITDKDWDTAAKAGWTNPEILEAVFCAALFNFINRLVDATGLGDSMR</sequence>
<dbReference type="AlphaFoldDB" id="A0A4R2IRR3"/>
<dbReference type="InterPro" id="IPR010195">
    <property type="entry name" value="Uncharacterised_peroxidase-rel"/>
</dbReference>
<dbReference type="Gene3D" id="1.20.1290.10">
    <property type="entry name" value="AhpD-like"/>
    <property type="match status" value="1"/>
</dbReference>
<keyword evidence="2" id="KW-0575">Peroxidase</keyword>
<dbReference type="InterPro" id="IPR003779">
    <property type="entry name" value="CMD-like"/>
</dbReference>
<keyword evidence="3" id="KW-1185">Reference proteome</keyword>
<dbReference type="Proteomes" id="UP000295680">
    <property type="component" value="Unassembled WGS sequence"/>
</dbReference>
<name>A0A4R2IRR3_9PSEU</name>
<evidence type="ECO:0000313" key="2">
    <source>
        <dbReference type="EMBL" id="TCO47432.1"/>
    </source>
</evidence>
<dbReference type="InterPro" id="IPR029032">
    <property type="entry name" value="AhpD-like"/>
</dbReference>
<comment type="caution">
    <text evidence="2">The sequence shown here is derived from an EMBL/GenBank/DDBJ whole genome shotgun (WGS) entry which is preliminary data.</text>
</comment>
<dbReference type="RefSeq" id="WP_132125718.1">
    <property type="nucleotide sequence ID" value="NZ_SLWS01000017.1"/>
</dbReference>
<dbReference type="Pfam" id="PF02627">
    <property type="entry name" value="CMD"/>
    <property type="match status" value="1"/>
</dbReference>
<evidence type="ECO:0000259" key="1">
    <source>
        <dbReference type="Pfam" id="PF02627"/>
    </source>
</evidence>
<dbReference type="PANTHER" id="PTHR35446:SF2">
    <property type="entry name" value="CARBOXYMUCONOLACTONE DECARBOXYLASE-LIKE DOMAIN-CONTAINING PROTEIN"/>
    <property type="match status" value="1"/>
</dbReference>